<name>A0A5K0YMP8_9MAGN</name>
<reference evidence="4" key="1">
    <citation type="submission" date="2019-09" db="EMBL/GenBank/DDBJ databases">
        <authorList>
            <person name="Zhang L."/>
        </authorList>
    </citation>
    <scope>NUCLEOTIDE SEQUENCE</scope>
</reference>
<dbReference type="GO" id="GO:0000262">
    <property type="term" value="C:mitochondrial chromosome"/>
    <property type="evidence" value="ECO:0007669"/>
    <property type="project" value="EnsemblPlants"/>
</dbReference>
<keyword evidence="3" id="KW-0809">Transit peptide</keyword>
<dbReference type="SMART" id="SM00733">
    <property type="entry name" value="Mterf"/>
    <property type="match status" value="6"/>
</dbReference>
<dbReference type="GO" id="GO:0009739">
    <property type="term" value="P:response to gibberellin"/>
    <property type="evidence" value="ECO:0007669"/>
    <property type="project" value="EnsemblPlants"/>
</dbReference>
<evidence type="ECO:0008006" key="5">
    <source>
        <dbReference type="Google" id="ProtNLM"/>
    </source>
</evidence>
<sequence>MHTPPSAFFHRFHSFLSRRFLSQSTAIAAGDTTTAVPFRQQRKRRTIADPFVLNPAKQALTEYLYSTRALFYPHAENISKHSPSFLQSLLSNLKLSRSRAFPDVQQFLRYNPINEYLPFLESIGIAASDVSRFLPADRLFLCDNPQLLNSISALSNYGFPWTKLGLLYSHDASIFDSDGSLLRRRLDAIIELGFSRTQLVGICLAFPFVLGRREEESTGEDDGLFDDLKWVLLKSHLADSRCLDLCYVNCRKVGIFYDLGCEKGTIGEALGDGLNILLESSEENVKEKVSFFSRLGMKNEDVGRLIVRRPEILNFNLKDLVITMPEFLSYIGLDRKSKREIVLGYRHVLGRNTIGNLPEIMKAIGLHGWFSSKILNGGHRLLTGFNAKSDKEESKSNPRSDRTAEDKLLIPKMEFLLGVGFGENDIAREIVLKLHATKEQLDQRFSCLIGMGIEHSELVKMMLLSPKILNQSVAMIEEKIDFFQNGLKLSLQDLQKFPGCLLFDLEKRVKPRHRIMAWLRERDLLVINYAPATILATSERRFISCLKRIHPAAPKQWLESFSFRDYNGFN</sequence>
<dbReference type="GO" id="GO:0006353">
    <property type="term" value="P:DNA-templated transcription termination"/>
    <property type="evidence" value="ECO:0007669"/>
    <property type="project" value="UniProtKB-KW"/>
</dbReference>
<comment type="similarity">
    <text evidence="1">Belongs to the mTERF family.</text>
</comment>
<dbReference type="OMA" id="APKILNQ"/>
<dbReference type="GO" id="GO:0007005">
    <property type="term" value="P:mitochondrion organization"/>
    <property type="evidence" value="ECO:0007669"/>
    <property type="project" value="EnsemblPlants"/>
</dbReference>
<dbReference type="GO" id="GO:0009735">
    <property type="term" value="P:response to cytokinin"/>
    <property type="evidence" value="ECO:0007669"/>
    <property type="project" value="EnsemblPlants"/>
</dbReference>
<dbReference type="PANTHER" id="PTHR13068">
    <property type="entry name" value="CGI-12 PROTEIN-RELATED"/>
    <property type="match status" value="1"/>
</dbReference>
<dbReference type="Pfam" id="PF02536">
    <property type="entry name" value="mTERF"/>
    <property type="match status" value="1"/>
</dbReference>
<dbReference type="GO" id="GO:0003676">
    <property type="term" value="F:nucleic acid binding"/>
    <property type="evidence" value="ECO:0007669"/>
    <property type="project" value="InterPro"/>
</dbReference>
<protein>
    <recommendedName>
        <fullName evidence="5">Transcription termination factor MTEF18, mitochondrial</fullName>
    </recommendedName>
</protein>
<dbReference type="AlphaFoldDB" id="A0A5K0YMP8"/>
<keyword evidence="2" id="KW-0805">Transcription regulation</keyword>
<evidence type="ECO:0000256" key="1">
    <source>
        <dbReference type="ARBA" id="ARBA00007692"/>
    </source>
</evidence>
<proteinExistence type="inferred from homology"/>
<keyword evidence="2" id="KW-0804">Transcription</keyword>
<organism evidence="4">
    <name type="scientific">Nymphaea colorata</name>
    <name type="common">pocket water lily</name>
    <dbReference type="NCBI Taxonomy" id="210225"/>
    <lineage>
        <taxon>Eukaryota</taxon>
        <taxon>Viridiplantae</taxon>
        <taxon>Streptophyta</taxon>
        <taxon>Embryophyta</taxon>
        <taxon>Tracheophyta</taxon>
        <taxon>Spermatophyta</taxon>
        <taxon>Magnoliopsida</taxon>
        <taxon>Nymphaeales</taxon>
        <taxon>Nymphaeaceae</taxon>
        <taxon>Nymphaea</taxon>
    </lineage>
</organism>
<dbReference type="Gramene" id="NC12G0250290.1">
    <property type="protein sequence ID" value="NC12G0250290.1:cds"/>
    <property type="gene ID" value="NC12G0250290"/>
</dbReference>
<dbReference type="PANTHER" id="PTHR13068:SF113">
    <property type="entry name" value="TRANSCRIPTION TERMINATION FACTOR MTEF18, MITOCHONDRIAL"/>
    <property type="match status" value="1"/>
</dbReference>
<dbReference type="GO" id="GO:0009733">
    <property type="term" value="P:response to auxin"/>
    <property type="evidence" value="ECO:0007669"/>
    <property type="project" value="EnsemblPlants"/>
</dbReference>
<evidence type="ECO:0000256" key="3">
    <source>
        <dbReference type="ARBA" id="ARBA00022946"/>
    </source>
</evidence>
<dbReference type="InterPro" id="IPR003690">
    <property type="entry name" value="MTERF"/>
</dbReference>
<evidence type="ECO:0000256" key="2">
    <source>
        <dbReference type="ARBA" id="ARBA00022472"/>
    </source>
</evidence>
<accession>A0A5K0YMP8</accession>
<dbReference type="EMBL" id="LR721777">
    <property type="protein sequence ID" value="VVV77873.1"/>
    <property type="molecule type" value="Genomic_DNA"/>
</dbReference>
<evidence type="ECO:0000313" key="4">
    <source>
        <dbReference type="EMBL" id="VVV77873.1"/>
    </source>
</evidence>
<dbReference type="Gene3D" id="1.25.70.10">
    <property type="entry name" value="Transcription termination factor 3, mitochondrial"/>
    <property type="match status" value="2"/>
</dbReference>
<dbReference type="InterPro" id="IPR038538">
    <property type="entry name" value="MTERF_sf"/>
</dbReference>
<keyword evidence="2" id="KW-0806">Transcription termination</keyword>
<dbReference type="OrthoDB" id="899381at2759"/>
<gene>
    <name evidence="4" type="ORF">NYM_LOCUS9177</name>
</gene>
<dbReference type="GO" id="GO:0009737">
    <property type="term" value="P:response to abscisic acid"/>
    <property type="evidence" value="ECO:0007669"/>
    <property type="project" value="EnsemblPlants"/>
</dbReference>